<evidence type="ECO:0000313" key="1">
    <source>
        <dbReference type="EMBL" id="SEN81823.1"/>
    </source>
</evidence>
<dbReference type="EMBL" id="FOCT01000007">
    <property type="protein sequence ID" value="SEN81823.1"/>
    <property type="molecule type" value="Genomic_DNA"/>
</dbReference>
<proteinExistence type="predicted"/>
<name>A0A1H8JM34_9PROT</name>
<reference evidence="1 2" key="1">
    <citation type="submission" date="2016-10" db="EMBL/GenBank/DDBJ databases">
        <authorList>
            <person name="de Groot N.N."/>
        </authorList>
    </citation>
    <scope>NUCLEOTIDE SEQUENCE [LARGE SCALE GENOMIC DNA]</scope>
    <source>
        <strain evidence="1 2">Nl18</strain>
    </source>
</reference>
<accession>A0A1H8JM34</accession>
<evidence type="ECO:0000313" key="2">
    <source>
        <dbReference type="Proteomes" id="UP000183898"/>
    </source>
</evidence>
<protein>
    <submittedName>
        <fullName evidence="1">Uncharacterized protein</fullName>
    </submittedName>
</protein>
<sequence length="117" mass="12553">MPGLGVRSLRYGAQEEIFFCWGCHPGLAPGLSGEGIAVGFECRIFVVRSKEPLNKSVAGATEDLSSSLSQAVFSGILEERIQSCLGNLRILVGAHTAYSHGADELPFRHDRQPPLNG</sequence>
<organism evidence="1 2">
    <name type="scientific">Nitrosospira multiformis</name>
    <dbReference type="NCBI Taxonomy" id="1231"/>
    <lineage>
        <taxon>Bacteria</taxon>
        <taxon>Pseudomonadati</taxon>
        <taxon>Pseudomonadota</taxon>
        <taxon>Betaproteobacteria</taxon>
        <taxon>Nitrosomonadales</taxon>
        <taxon>Nitrosomonadaceae</taxon>
        <taxon>Nitrosospira</taxon>
    </lineage>
</organism>
<dbReference type="Proteomes" id="UP000183898">
    <property type="component" value="Unassembled WGS sequence"/>
</dbReference>
<gene>
    <name evidence="1" type="ORF">SAMN05216404_107120</name>
</gene>
<dbReference type="AlphaFoldDB" id="A0A1H8JM34"/>